<name>A0A7W3VW05_9PSEU</name>
<evidence type="ECO:0000313" key="3">
    <source>
        <dbReference type="EMBL" id="MBB1153817.1"/>
    </source>
</evidence>
<dbReference type="SUPFAM" id="SSF110849">
    <property type="entry name" value="ParB/Sulfiredoxin"/>
    <property type="match status" value="1"/>
</dbReference>
<dbReference type="SMART" id="SM00470">
    <property type="entry name" value="ParB"/>
    <property type="match status" value="1"/>
</dbReference>
<evidence type="ECO:0000313" key="4">
    <source>
        <dbReference type="Proteomes" id="UP000526734"/>
    </source>
</evidence>
<keyword evidence="4" id="KW-1185">Reference proteome</keyword>
<dbReference type="EMBL" id="JACGZW010000004">
    <property type="protein sequence ID" value="MBB1153817.1"/>
    <property type="molecule type" value="Genomic_DNA"/>
</dbReference>
<protein>
    <submittedName>
        <fullName evidence="3">ParB N-terminal domain-containing protein</fullName>
    </submittedName>
</protein>
<gene>
    <name evidence="3" type="ORF">H4281_11800</name>
</gene>
<feature type="domain" description="ParB-like N-terminal" evidence="2">
    <location>
        <begin position="57"/>
        <end position="141"/>
    </location>
</feature>
<evidence type="ECO:0000259" key="2">
    <source>
        <dbReference type="SMART" id="SM00470"/>
    </source>
</evidence>
<comment type="caution">
    <text evidence="3">The sequence shown here is derived from an EMBL/GenBank/DDBJ whole genome shotgun (WGS) entry which is preliminary data.</text>
</comment>
<organism evidence="3 4">
    <name type="scientific">Amycolatopsis dendrobii</name>
    <dbReference type="NCBI Taxonomy" id="2760662"/>
    <lineage>
        <taxon>Bacteria</taxon>
        <taxon>Bacillati</taxon>
        <taxon>Actinomycetota</taxon>
        <taxon>Actinomycetes</taxon>
        <taxon>Pseudonocardiales</taxon>
        <taxon>Pseudonocardiaceae</taxon>
        <taxon>Amycolatopsis</taxon>
    </lineage>
</organism>
<dbReference type="InterPro" id="IPR036086">
    <property type="entry name" value="ParB/Sulfiredoxin_sf"/>
</dbReference>
<proteinExistence type="predicted"/>
<reference evidence="3 4" key="1">
    <citation type="submission" date="2020-08" db="EMBL/GenBank/DDBJ databases">
        <title>Amycolatopsis sp. nov. DR6-1 isolated from Dendrobium heterocarpum.</title>
        <authorList>
            <person name="Tedsree N."/>
            <person name="Kuncharoen N."/>
            <person name="Likhitwitayawuid K."/>
            <person name="Tanasupawat S."/>
        </authorList>
    </citation>
    <scope>NUCLEOTIDE SEQUENCE [LARGE SCALE GENOMIC DNA]</scope>
    <source>
        <strain evidence="3 4">DR6-1</strain>
    </source>
</reference>
<evidence type="ECO:0000256" key="1">
    <source>
        <dbReference type="SAM" id="MobiDB-lite"/>
    </source>
</evidence>
<dbReference type="AlphaFoldDB" id="A0A7W3VW05"/>
<accession>A0A7W3VW05</accession>
<dbReference type="Proteomes" id="UP000526734">
    <property type="component" value="Unassembled WGS sequence"/>
</dbReference>
<sequence>MSRRNLRLPRQDGPVPPAGGERGGVPVLDQANFPSPGRIRAAGPDDSDDAGRRNGTVLVPIDALLPADSPRLSGEDLAHTRTLAEISAILPPILVHRPTMRVIDGMHRVCAAKRCNLDTIEVKFFDGTPEEAFLLAVESNIGRGLPLSLADREAAAARVIASYPQWSDRAIAARTGLSARTVSVIRSSSTAGQEQSNARVGLDGRVRPLNSVAGRLRASEVIAAQPNASLRAVARESGISVATARDVRLRLNRGENPIPAGLRPAETPNVSVPAQRTEAPARKTVDVAAEPEALLHWQKLAKDPSLRLSETGRALLRWLSFQAIQSDELNRLTDAVPDHGMEAVRRLALRCADTWQDFADELEKRVRASA</sequence>
<dbReference type="InterPro" id="IPR003115">
    <property type="entry name" value="ParB_N"/>
</dbReference>
<feature type="region of interest" description="Disordered" evidence="1">
    <location>
        <begin position="1"/>
        <end position="53"/>
    </location>
</feature>
<dbReference type="Gene3D" id="3.90.1530.10">
    <property type="entry name" value="Conserved hypothetical protein from pyrococcus furiosus pfu- 392566-001, ParB domain"/>
    <property type="match status" value="1"/>
</dbReference>